<evidence type="ECO:0000313" key="4">
    <source>
        <dbReference type="EMBL" id="KAE8129136.1"/>
    </source>
</evidence>
<feature type="transmembrane region" description="Helical" evidence="2">
    <location>
        <begin position="422"/>
        <end position="452"/>
    </location>
</feature>
<evidence type="ECO:0000256" key="2">
    <source>
        <dbReference type="SAM" id="Phobius"/>
    </source>
</evidence>
<dbReference type="AlphaFoldDB" id="A0A5N6S881"/>
<feature type="transmembrane region" description="Helical" evidence="2">
    <location>
        <begin position="366"/>
        <end position="385"/>
    </location>
</feature>
<proteinExistence type="predicted"/>
<dbReference type="RefSeq" id="WP_152580343.1">
    <property type="nucleotide sequence ID" value="NZ_QDAG01000003.1"/>
</dbReference>
<evidence type="ECO:0000259" key="3">
    <source>
        <dbReference type="Pfam" id="PF13240"/>
    </source>
</evidence>
<dbReference type="GeneID" id="78126731"/>
<feature type="transmembrane region" description="Helical" evidence="2">
    <location>
        <begin position="324"/>
        <end position="346"/>
    </location>
</feature>
<feature type="domain" description="Zinc-ribbon" evidence="3">
    <location>
        <begin position="126"/>
        <end position="147"/>
    </location>
</feature>
<sequence>MDQHGWEEYFEAVNGRKPTQDDIDEGIAKGELELSDPEDAENSSNAAAPSDAADAAISSDVAVSADAAVSAGSADAVVPSVASSLADNGQDALPTQAIPSAQPVAMPVSVSAQSAQTVQLAQTAKFCTSCGAQIVPGGRFCKKCGAQVLQQSAVAQSGSQPVAAVQPVPATQVMPTAPAQPVPIQQSVPVQQSVPIQSVPVQPAPIQQTVPIQPIPTQSVSAAAQPPSAAGLFFTGLWAWIIGSIKAPWRDAPDAVQRGFCWISIVVTSLLGALVPATLAWRAVSAVSSYASDSLTNLFGESMMGLGGSVDQGTSTANGAVASAFFGMVIGLFVFNMALVLCIWMVRSVFLLGKAFSFDRALDLVARQYVLVALALLAAELFALIGVSVLVALALIVAIVIVAAIANFGVFQSVNHRKGNDFYLKLLGFVATTIILCIVVLLMSVLGLHTLIASL</sequence>
<comment type="caution">
    <text evidence="4">The sequence shown here is derived from an EMBL/GenBank/DDBJ whole genome shotgun (WGS) entry which is preliminary data.</text>
</comment>
<keyword evidence="2" id="KW-1133">Transmembrane helix</keyword>
<evidence type="ECO:0000256" key="1">
    <source>
        <dbReference type="SAM" id="MobiDB-lite"/>
    </source>
</evidence>
<dbReference type="InterPro" id="IPR046481">
    <property type="entry name" value="DUF6574"/>
</dbReference>
<accession>A0A5N6S881</accession>
<evidence type="ECO:0000313" key="5">
    <source>
        <dbReference type="Proteomes" id="UP000325415"/>
    </source>
</evidence>
<keyword evidence="5" id="KW-1185">Reference proteome</keyword>
<protein>
    <recommendedName>
        <fullName evidence="3">Zinc-ribbon domain-containing protein</fullName>
    </recommendedName>
</protein>
<keyword evidence="2" id="KW-0472">Membrane</keyword>
<dbReference type="Proteomes" id="UP000325415">
    <property type="component" value="Unassembled WGS sequence"/>
</dbReference>
<name>A0A5N6S881_9BIFI</name>
<feature type="transmembrane region" description="Helical" evidence="2">
    <location>
        <begin position="391"/>
        <end position="410"/>
    </location>
</feature>
<dbReference type="Pfam" id="PF20214">
    <property type="entry name" value="DUF6574"/>
    <property type="match status" value="1"/>
</dbReference>
<dbReference type="OrthoDB" id="2237160at2"/>
<organism evidence="4 5">
    <name type="scientific">Bifidobacterium tibiigranuli</name>
    <dbReference type="NCBI Taxonomy" id="2172043"/>
    <lineage>
        <taxon>Bacteria</taxon>
        <taxon>Bacillati</taxon>
        <taxon>Actinomycetota</taxon>
        <taxon>Actinomycetes</taxon>
        <taxon>Bifidobacteriales</taxon>
        <taxon>Bifidobacteriaceae</taxon>
        <taxon>Bifidobacterium</taxon>
    </lineage>
</organism>
<keyword evidence="2" id="KW-0812">Transmembrane</keyword>
<dbReference type="EMBL" id="QDAG01000003">
    <property type="protein sequence ID" value="KAE8129136.1"/>
    <property type="molecule type" value="Genomic_DNA"/>
</dbReference>
<feature type="transmembrane region" description="Helical" evidence="2">
    <location>
        <begin position="259"/>
        <end position="281"/>
    </location>
</feature>
<gene>
    <name evidence="4" type="ORF">DDE84_03365</name>
</gene>
<dbReference type="Pfam" id="PF13240">
    <property type="entry name" value="Zn_Ribbon_1"/>
    <property type="match status" value="1"/>
</dbReference>
<feature type="region of interest" description="Disordered" evidence="1">
    <location>
        <begin position="1"/>
        <end position="51"/>
    </location>
</feature>
<dbReference type="InterPro" id="IPR026870">
    <property type="entry name" value="Zinc_ribbon_dom"/>
</dbReference>
<reference evidence="4 5" key="1">
    <citation type="submission" date="2018-04" db="EMBL/GenBank/DDBJ databases">
        <authorList>
            <person name="Eckel V.P."/>
            <person name="Vogel R.F."/>
        </authorList>
    </citation>
    <scope>NUCLEOTIDE SEQUENCE [LARGE SCALE GENOMIC DNA]</scope>
    <source>
        <strain evidence="5">TMW 2.1764</strain>
    </source>
</reference>